<evidence type="ECO:0000256" key="4">
    <source>
        <dbReference type="ARBA" id="ARBA00023239"/>
    </source>
</evidence>
<dbReference type="Gene3D" id="3.40.640.10">
    <property type="entry name" value="Type I PLP-dependent aspartate aminotransferase-like (Major domain)"/>
    <property type="match status" value="1"/>
</dbReference>
<evidence type="ECO:0000256" key="3">
    <source>
        <dbReference type="ARBA" id="ARBA00022898"/>
    </source>
</evidence>
<name>A0A2G5I0K2_CERBT</name>
<dbReference type="PANTHER" id="PTHR11999">
    <property type="entry name" value="GROUP II PYRIDOXAL-5-PHOSPHATE DECARBOXYLASE"/>
    <property type="match status" value="1"/>
</dbReference>
<dbReference type="Pfam" id="PF00282">
    <property type="entry name" value="Pyridoxal_deC"/>
    <property type="match status" value="1"/>
</dbReference>
<accession>A0A2G5I0K2</accession>
<evidence type="ECO:0000256" key="6">
    <source>
        <dbReference type="RuleBase" id="RU000382"/>
    </source>
</evidence>
<dbReference type="SUPFAM" id="SSF53383">
    <property type="entry name" value="PLP-dependent transferases"/>
    <property type="match status" value="1"/>
</dbReference>
<keyword evidence="10" id="KW-1185">Reference proteome</keyword>
<keyword evidence="3 5" id="KW-0663">Pyridoxal phosphate</keyword>
<protein>
    <submittedName>
        <fullName evidence="7">L-2,4-diaminobutyrate decarboxylase</fullName>
    </submittedName>
</protein>
<organism evidence="7 9">
    <name type="scientific">Cercospora beticola</name>
    <name type="common">Sugarbeet leaf spot fungus</name>
    <dbReference type="NCBI Taxonomy" id="122368"/>
    <lineage>
        <taxon>Eukaryota</taxon>
        <taxon>Fungi</taxon>
        <taxon>Dikarya</taxon>
        <taxon>Ascomycota</taxon>
        <taxon>Pezizomycotina</taxon>
        <taxon>Dothideomycetes</taxon>
        <taxon>Dothideomycetidae</taxon>
        <taxon>Mycosphaerellales</taxon>
        <taxon>Mycosphaerellaceae</taxon>
        <taxon>Cercospora</taxon>
    </lineage>
</organism>
<dbReference type="GO" id="GO:0016831">
    <property type="term" value="F:carboxy-lyase activity"/>
    <property type="evidence" value="ECO:0007669"/>
    <property type="project" value="TreeGrafter"/>
</dbReference>
<keyword evidence="4 6" id="KW-0456">Lyase</keyword>
<dbReference type="Proteomes" id="UP000230605">
    <property type="component" value="Chromosome 2"/>
</dbReference>
<dbReference type="EMBL" id="LKMD01000102">
    <property type="protein sequence ID" value="PIA98300.1"/>
    <property type="molecule type" value="Genomic_DNA"/>
</dbReference>
<dbReference type="InterPro" id="IPR015424">
    <property type="entry name" value="PyrdxlP-dep_Trfase"/>
</dbReference>
<dbReference type="InterPro" id="IPR010977">
    <property type="entry name" value="Aromatic_deC"/>
</dbReference>
<evidence type="ECO:0000313" key="10">
    <source>
        <dbReference type="Proteomes" id="UP001302367"/>
    </source>
</evidence>
<dbReference type="InterPro" id="IPR015422">
    <property type="entry name" value="PyrdxlP-dep_Trfase_small"/>
</dbReference>
<evidence type="ECO:0000256" key="5">
    <source>
        <dbReference type="PIRSR" id="PIRSR602129-50"/>
    </source>
</evidence>
<comment type="cofactor">
    <cofactor evidence="1 5 6">
        <name>pyridoxal 5'-phosphate</name>
        <dbReference type="ChEBI" id="CHEBI:597326"/>
    </cofactor>
</comment>
<dbReference type="Gene3D" id="3.90.1150.10">
    <property type="entry name" value="Aspartate Aminotransferase, domain 1"/>
    <property type="match status" value="1"/>
</dbReference>
<gene>
    <name evidence="7" type="ORF">CB0940_05621</name>
    <name evidence="8" type="ORF">RHO25_002799</name>
</gene>
<proteinExistence type="inferred from homology"/>
<evidence type="ECO:0000256" key="2">
    <source>
        <dbReference type="ARBA" id="ARBA00009533"/>
    </source>
</evidence>
<dbReference type="Proteomes" id="UP001302367">
    <property type="component" value="Chromosome 2"/>
</dbReference>
<comment type="similarity">
    <text evidence="2 6">Belongs to the group II decarboxylase family.</text>
</comment>
<evidence type="ECO:0000313" key="8">
    <source>
        <dbReference type="EMBL" id="WPA98188.1"/>
    </source>
</evidence>
<dbReference type="AlphaFoldDB" id="A0A2G5I0K2"/>
<dbReference type="InterPro" id="IPR015421">
    <property type="entry name" value="PyrdxlP-dep_Trfase_major"/>
</dbReference>
<evidence type="ECO:0000256" key="1">
    <source>
        <dbReference type="ARBA" id="ARBA00001933"/>
    </source>
</evidence>
<sequence length="478" mass="52559">MSTQILPDPETIRSSRSELIRTLPAQGLGTAQAIKHLQQVIEPALNQSSQSPNYYGFVTGGSTRAASLADELVTRYDQSVAIHLPNDTIATDVEDAALRQILDMVKLPQEEWQHRIFTTGATASNVLGLACGREWVIAEAAKKKGVTANISEDGIHETFNKVDIDAIQILTTTPHSSLGKAASIIGLGRNSIKPLGLYHTPWNFDLPWLEKELSKPRTASIIVISAGEVNTGFFATTAGDLLTIRELANKYSAWIHVDAAFGLQARLLPTDRNDYAVMAQGVEHLELADSITGDAHKLLNVPYDCGLFFSRHLALGRAVFQNSGAAYFSSSDTSIPSPANLGIENSRRFRALPVYSTLLAHGSAGYLSILESQIALARAIGTFIQSEPALELLPRFPPSFRRVKEQWLNRIYVVVLFRALNDEVNETLVEKINATRKIYVSGTVWDGRPAARFAVANWQVDVERDMKLIKEVLWSVLD</sequence>
<feature type="modified residue" description="N6-(pyridoxal phosphate)lysine" evidence="5">
    <location>
        <position position="297"/>
    </location>
</feature>
<dbReference type="OrthoDB" id="2161780at2759"/>
<dbReference type="GO" id="GO:0019752">
    <property type="term" value="P:carboxylic acid metabolic process"/>
    <property type="evidence" value="ECO:0007669"/>
    <property type="project" value="InterPro"/>
</dbReference>
<evidence type="ECO:0000313" key="9">
    <source>
        <dbReference type="Proteomes" id="UP000230605"/>
    </source>
</evidence>
<dbReference type="EMBL" id="CP134185">
    <property type="protein sequence ID" value="WPA98188.1"/>
    <property type="molecule type" value="Genomic_DNA"/>
</dbReference>
<dbReference type="PANTHER" id="PTHR11999:SF165">
    <property type="entry name" value="DECARBOXYLASE, PUTATIVE (AFU_ORTHOLOGUE AFUA_2G04980)-RELATED"/>
    <property type="match status" value="1"/>
</dbReference>
<reference evidence="7 9" key="1">
    <citation type="submission" date="2015-10" db="EMBL/GenBank/DDBJ databases">
        <title>The cercosporin biosynthetic gene cluster was horizontally transferred to several fungal lineages and shown to be expanded in Cercospora beticola based on microsynteny with recipient genomes.</title>
        <authorList>
            <person name="De Jonge R."/>
            <person name="Ebert M.K."/>
            <person name="Suttle J.C."/>
            <person name="Jurick Ii W.M."/>
            <person name="Secor G.A."/>
            <person name="Thomma B.P."/>
            <person name="Van De Peer Y."/>
            <person name="Bolton M.D."/>
        </authorList>
    </citation>
    <scope>NUCLEOTIDE SEQUENCE [LARGE SCALE GENOMIC DNA]</scope>
    <source>
        <strain evidence="7 9">09-40</strain>
    </source>
</reference>
<dbReference type="GO" id="GO:0030170">
    <property type="term" value="F:pyridoxal phosphate binding"/>
    <property type="evidence" value="ECO:0007669"/>
    <property type="project" value="InterPro"/>
</dbReference>
<reference evidence="8 10" key="2">
    <citation type="submission" date="2023-09" db="EMBL/GenBank/DDBJ databases">
        <title>Complete-Gapless Cercospora beticola genome.</title>
        <authorList>
            <person name="Wyatt N.A."/>
            <person name="Spanner R.E."/>
            <person name="Bolton M.D."/>
        </authorList>
    </citation>
    <scope>NUCLEOTIDE SEQUENCE [LARGE SCALE GENOMIC DNA]</scope>
    <source>
        <strain evidence="8">Cb09-40</strain>
    </source>
</reference>
<evidence type="ECO:0000313" key="7">
    <source>
        <dbReference type="EMBL" id="PIA98300.1"/>
    </source>
</evidence>
<dbReference type="InterPro" id="IPR002129">
    <property type="entry name" value="PyrdxlP-dep_de-COase"/>
</dbReference>
<dbReference type="GO" id="GO:0005737">
    <property type="term" value="C:cytoplasm"/>
    <property type="evidence" value="ECO:0007669"/>
    <property type="project" value="TreeGrafter"/>
</dbReference>